<evidence type="ECO:0000256" key="5">
    <source>
        <dbReference type="ARBA" id="ARBA00022960"/>
    </source>
</evidence>
<dbReference type="AlphaFoldDB" id="A0A161YS48"/>
<feature type="transmembrane region" description="Helical" evidence="8">
    <location>
        <begin position="130"/>
        <end position="148"/>
    </location>
</feature>
<dbReference type="RefSeq" id="WP_066618365.1">
    <property type="nucleotide sequence ID" value="NZ_FQXL01000012.1"/>
</dbReference>
<evidence type="ECO:0000256" key="1">
    <source>
        <dbReference type="ARBA" id="ARBA00004651"/>
    </source>
</evidence>
<evidence type="ECO:0000313" key="9">
    <source>
        <dbReference type="EMBL" id="KZL93842.1"/>
    </source>
</evidence>
<dbReference type="GO" id="GO:0005886">
    <property type="term" value="C:plasma membrane"/>
    <property type="evidence" value="ECO:0007669"/>
    <property type="project" value="UniProtKB-SubCell"/>
</dbReference>
<keyword evidence="5" id="KW-0133">Cell shape</keyword>
<keyword evidence="7 8" id="KW-0472">Membrane</keyword>
<evidence type="ECO:0000256" key="6">
    <source>
        <dbReference type="ARBA" id="ARBA00022989"/>
    </source>
</evidence>
<reference evidence="9 10" key="1">
    <citation type="submission" date="2016-04" db="EMBL/GenBank/DDBJ databases">
        <title>Genome sequence of Clostridium magnum DSM 2767.</title>
        <authorList>
            <person name="Poehlein A."/>
            <person name="Uhlig R."/>
            <person name="Fischer R."/>
            <person name="Bahl H."/>
            <person name="Daniel R."/>
        </authorList>
    </citation>
    <scope>NUCLEOTIDE SEQUENCE [LARGE SCALE GENOMIC DNA]</scope>
    <source>
        <strain evidence="9 10">DSM 2767</strain>
    </source>
</reference>
<keyword evidence="10" id="KW-1185">Reference proteome</keyword>
<dbReference type="GO" id="GO:0008360">
    <property type="term" value="P:regulation of cell shape"/>
    <property type="evidence" value="ECO:0007669"/>
    <property type="project" value="UniProtKB-KW"/>
</dbReference>
<dbReference type="InterPro" id="IPR017225">
    <property type="entry name" value="Cell_shape_determin_MreD_prd"/>
</dbReference>
<feature type="transmembrane region" description="Helical" evidence="8">
    <location>
        <begin position="6"/>
        <end position="27"/>
    </location>
</feature>
<dbReference type="Proteomes" id="UP000076603">
    <property type="component" value="Unassembled WGS sequence"/>
</dbReference>
<evidence type="ECO:0000313" key="10">
    <source>
        <dbReference type="Proteomes" id="UP000076603"/>
    </source>
</evidence>
<name>A0A161YS48_9CLOT</name>
<comment type="similarity">
    <text evidence="2">Belongs to the MreD family.</text>
</comment>
<evidence type="ECO:0000256" key="7">
    <source>
        <dbReference type="ARBA" id="ARBA00023136"/>
    </source>
</evidence>
<keyword evidence="6 8" id="KW-1133">Transmembrane helix</keyword>
<organism evidence="9 10">
    <name type="scientific">Clostridium magnum DSM 2767</name>
    <dbReference type="NCBI Taxonomy" id="1121326"/>
    <lineage>
        <taxon>Bacteria</taxon>
        <taxon>Bacillati</taxon>
        <taxon>Bacillota</taxon>
        <taxon>Clostridia</taxon>
        <taxon>Eubacteriales</taxon>
        <taxon>Clostridiaceae</taxon>
        <taxon>Clostridium</taxon>
    </lineage>
</organism>
<keyword evidence="3" id="KW-1003">Cell membrane</keyword>
<proteinExistence type="inferred from homology"/>
<dbReference type="NCBIfam" id="TIGR03426">
    <property type="entry name" value="shape_MreD"/>
    <property type="match status" value="1"/>
</dbReference>
<evidence type="ECO:0000256" key="3">
    <source>
        <dbReference type="ARBA" id="ARBA00022475"/>
    </source>
</evidence>
<dbReference type="PATRIC" id="fig|1121326.3.peg.852"/>
<feature type="transmembrane region" description="Helical" evidence="8">
    <location>
        <begin position="104"/>
        <end position="124"/>
    </location>
</feature>
<evidence type="ECO:0000256" key="4">
    <source>
        <dbReference type="ARBA" id="ARBA00022692"/>
    </source>
</evidence>
<gene>
    <name evidence="9" type="ORF">CLMAG_08950</name>
</gene>
<dbReference type="Pfam" id="PF04093">
    <property type="entry name" value="MreD"/>
    <property type="match status" value="1"/>
</dbReference>
<dbReference type="OrthoDB" id="9796616at2"/>
<comment type="caution">
    <text evidence="9">The sequence shown here is derived from an EMBL/GenBank/DDBJ whole genome shotgun (WGS) entry which is preliminary data.</text>
</comment>
<sequence length="163" mass="18749">MKKILVLFLLAILLFVLDNVLMPFLAIRTIYPSLLLVFIVCYSIVNGTWEGLWLGVFSGLLQDVYFTSTFGLNAFVNMIVCIIAGVIGNNIFKEKMLIPVASGFMLSFVKGILLILILYLGGIYTDVRNIFFVSTYNTIVGFIMYKKVYRFCQKEYMQIRWKF</sequence>
<evidence type="ECO:0000256" key="2">
    <source>
        <dbReference type="ARBA" id="ARBA00007776"/>
    </source>
</evidence>
<evidence type="ECO:0000256" key="8">
    <source>
        <dbReference type="SAM" id="Phobius"/>
    </source>
</evidence>
<dbReference type="STRING" id="1121326.CLMAG_08950"/>
<feature type="transmembrane region" description="Helical" evidence="8">
    <location>
        <begin position="34"/>
        <end position="54"/>
    </location>
</feature>
<feature type="transmembrane region" description="Helical" evidence="8">
    <location>
        <begin position="74"/>
        <end position="92"/>
    </location>
</feature>
<comment type="subcellular location">
    <subcellularLocation>
        <location evidence="1">Cell membrane</location>
        <topology evidence="1">Multi-pass membrane protein</topology>
    </subcellularLocation>
</comment>
<dbReference type="InterPro" id="IPR007227">
    <property type="entry name" value="Cell_shape_determining_MreD"/>
</dbReference>
<protein>
    <submittedName>
        <fullName evidence="9">Rod shape-determining protein MreD</fullName>
    </submittedName>
</protein>
<dbReference type="EMBL" id="LWAE01000001">
    <property type="protein sequence ID" value="KZL93842.1"/>
    <property type="molecule type" value="Genomic_DNA"/>
</dbReference>
<accession>A0A161YS48</accession>
<dbReference type="PIRSF" id="PIRSF037497">
    <property type="entry name" value="MreD_Clostridium/Treponema_prd"/>
    <property type="match status" value="1"/>
</dbReference>
<keyword evidence="4 8" id="KW-0812">Transmembrane</keyword>